<evidence type="ECO:0000313" key="6">
    <source>
        <dbReference type="EMBL" id="WLS05073.1"/>
    </source>
</evidence>
<dbReference type="SUPFAM" id="SSF100950">
    <property type="entry name" value="NagB/RpiA/CoA transferase-like"/>
    <property type="match status" value="1"/>
</dbReference>
<evidence type="ECO:0000256" key="2">
    <source>
        <dbReference type="ARBA" id="ARBA00023015"/>
    </source>
</evidence>
<dbReference type="SUPFAM" id="SSF46785">
    <property type="entry name" value="Winged helix' DNA-binding domain"/>
    <property type="match status" value="1"/>
</dbReference>
<keyword evidence="2" id="KW-0805">Transcription regulation</keyword>
<evidence type="ECO:0000256" key="4">
    <source>
        <dbReference type="ARBA" id="ARBA00023163"/>
    </source>
</evidence>
<dbReference type="Pfam" id="PF00455">
    <property type="entry name" value="DeoRC"/>
    <property type="match status" value="1"/>
</dbReference>
<dbReference type="SMART" id="SM01134">
    <property type="entry name" value="DeoRC"/>
    <property type="match status" value="1"/>
</dbReference>
<evidence type="ECO:0000313" key="7">
    <source>
        <dbReference type="Proteomes" id="UP001225788"/>
    </source>
</evidence>
<evidence type="ECO:0000256" key="3">
    <source>
        <dbReference type="ARBA" id="ARBA00023125"/>
    </source>
</evidence>
<proteinExistence type="predicted"/>
<gene>
    <name evidence="6" type="ORF">Q9315_23170</name>
</gene>
<dbReference type="InterPro" id="IPR037171">
    <property type="entry name" value="NagB/RpiA_transferase-like"/>
</dbReference>
<dbReference type="RefSeq" id="WP_306161548.1">
    <property type="nucleotide sequence ID" value="NZ_CP132315.1"/>
</dbReference>
<protein>
    <submittedName>
        <fullName evidence="6">DeoR/GlpR family DNA-binding transcription regulator</fullName>
    </submittedName>
</protein>
<reference evidence="6 7" key="1">
    <citation type="submission" date="2023-08" db="EMBL/GenBank/DDBJ databases">
        <title>Pathogen: clinical or host-associated sample.</title>
        <authorList>
            <person name="Hergert J."/>
            <person name="Casey R."/>
            <person name="Wagner J."/>
            <person name="Young E.L."/>
            <person name="Oakeson K.F."/>
        </authorList>
    </citation>
    <scope>NUCLEOTIDE SEQUENCE [LARGE SCALE GENOMIC DNA]</scope>
    <source>
        <strain evidence="6 7">UPHL-collab-2</strain>
        <plasmid evidence="6 7">unnamed1</plasmid>
    </source>
</reference>
<dbReference type="Gene3D" id="1.10.10.10">
    <property type="entry name" value="Winged helix-like DNA-binding domain superfamily/Winged helix DNA-binding domain"/>
    <property type="match status" value="1"/>
</dbReference>
<dbReference type="EMBL" id="CP132315">
    <property type="protein sequence ID" value="WLS05073.1"/>
    <property type="molecule type" value="Genomic_DNA"/>
</dbReference>
<evidence type="ECO:0000256" key="1">
    <source>
        <dbReference type="ARBA" id="ARBA00022491"/>
    </source>
</evidence>
<keyword evidence="4" id="KW-0804">Transcription</keyword>
<accession>A0ABY9KAI0</accession>
<dbReference type="Gene3D" id="3.40.50.1360">
    <property type="match status" value="1"/>
</dbReference>
<dbReference type="InterPro" id="IPR001034">
    <property type="entry name" value="DeoR_HTH"/>
</dbReference>
<keyword evidence="1" id="KW-0678">Repressor</keyword>
<dbReference type="InterPro" id="IPR050313">
    <property type="entry name" value="Carb_Metab_HTH_regulators"/>
</dbReference>
<dbReference type="Pfam" id="PF08220">
    <property type="entry name" value="HTH_DeoR"/>
    <property type="match status" value="1"/>
</dbReference>
<feature type="domain" description="HTH deoR-type" evidence="5">
    <location>
        <begin position="14"/>
        <end position="69"/>
    </location>
</feature>
<dbReference type="InterPro" id="IPR036390">
    <property type="entry name" value="WH_DNA-bd_sf"/>
</dbReference>
<name>A0ABY9KAI0_9HYPH</name>
<evidence type="ECO:0000259" key="5">
    <source>
        <dbReference type="PROSITE" id="PS51000"/>
    </source>
</evidence>
<dbReference type="InterPro" id="IPR036388">
    <property type="entry name" value="WH-like_DNA-bd_sf"/>
</dbReference>
<organism evidence="6 7">
    <name type="scientific">Shinella oryzae</name>
    <dbReference type="NCBI Taxonomy" id="2871820"/>
    <lineage>
        <taxon>Bacteria</taxon>
        <taxon>Pseudomonadati</taxon>
        <taxon>Pseudomonadota</taxon>
        <taxon>Alphaproteobacteria</taxon>
        <taxon>Hyphomicrobiales</taxon>
        <taxon>Rhizobiaceae</taxon>
        <taxon>Shinella</taxon>
    </lineage>
</organism>
<sequence length="267" mass="29132">MTLIETDSFSSNKKVIRQSELMRLIEINHFLSLEEIAERFSVTTQTARRDIAELEQRGKVRKLHGGAALATPLDPGTYKQRRTDRADEKARIANRVAELVPDGATIFLDTGTTCEAIAHALIAKARLHIVTYSLRSAAIINENTDFTLAVPGGIVRAVDGGMFQEGTPDFIRRFKFDYAIISVSGVDHDGDLCDDDHTEVAVVSCALRQSACKVLAVDSTKFGKRAMVRLGSVADVDVLISDRPPPPALNEKFEDHGVQVMLAGSGP</sequence>
<dbReference type="Proteomes" id="UP001225788">
    <property type="component" value="Plasmid unnamed1"/>
</dbReference>
<keyword evidence="3 6" id="KW-0238">DNA-binding</keyword>
<keyword evidence="6" id="KW-0614">Plasmid</keyword>
<keyword evidence="7" id="KW-1185">Reference proteome</keyword>
<dbReference type="PANTHER" id="PTHR30363">
    <property type="entry name" value="HTH-TYPE TRANSCRIPTIONAL REGULATOR SRLR-RELATED"/>
    <property type="match status" value="1"/>
</dbReference>
<dbReference type="PROSITE" id="PS51000">
    <property type="entry name" value="HTH_DEOR_2"/>
    <property type="match status" value="1"/>
</dbReference>
<dbReference type="GO" id="GO:0003677">
    <property type="term" value="F:DNA binding"/>
    <property type="evidence" value="ECO:0007669"/>
    <property type="project" value="UniProtKB-KW"/>
</dbReference>
<geneLocation type="plasmid" evidence="6 7">
    <name>unnamed1</name>
</geneLocation>
<dbReference type="PANTHER" id="PTHR30363:SF4">
    <property type="entry name" value="GLYCEROL-3-PHOSPHATE REGULON REPRESSOR"/>
    <property type="match status" value="1"/>
</dbReference>
<dbReference type="InterPro" id="IPR014036">
    <property type="entry name" value="DeoR-like_C"/>
</dbReference>
<dbReference type="SMART" id="SM00420">
    <property type="entry name" value="HTH_DEOR"/>
    <property type="match status" value="1"/>
</dbReference>
<dbReference type="PROSITE" id="PS00894">
    <property type="entry name" value="HTH_DEOR_1"/>
    <property type="match status" value="1"/>
</dbReference>
<dbReference type="InterPro" id="IPR018356">
    <property type="entry name" value="Tscrpt_reg_HTH_DeoR_CS"/>
</dbReference>
<dbReference type="PRINTS" id="PR00037">
    <property type="entry name" value="HTHLACR"/>
</dbReference>